<evidence type="ECO:0000256" key="4">
    <source>
        <dbReference type="ARBA" id="ARBA00023136"/>
    </source>
</evidence>
<comment type="subcellular location">
    <subcellularLocation>
        <location evidence="6">Cell membrane</location>
        <topology evidence="6">Multi-pass membrane protein</topology>
    </subcellularLocation>
    <subcellularLocation>
        <location evidence="1">Membrane</location>
        <topology evidence="1">Multi-pass membrane protein</topology>
    </subcellularLocation>
</comment>
<feature type="transmembrane region" description="Helical" evidence="6">
    <location>
        <begin position="222"/>
        <end position="246"/>
    </location>
</feature>
<evidence type="ECO:0000313" key="8">
    <source>
        <dbReference type="EMBL" id="QJY45066.1"/>
    </source>
</evidence>
<dbReference type="PANTHER" id="PTHR43229:SF2">
    <property type="entry name" value="NODULATION PROTEIN J"/>
    <property type="match status" value="1"/>
</dbReference>
<dbReference type="PROSITE" id="PS51012">
    <property type="entry name" value="ABC_TM2"/>
    <property type="match status" value="1"/>
</dbReference>
<organism evidence="8 9">
    <name type="scientific">Pseudonocardia broussonetiae</name>
    <dbReference type="NCBI Taxonomy" id="2736640"/>
    <lineage>
        <taxon>Bacteria</taxon>
        <taxon>Bacillati</taxon>
        <taxon>Actinomycetota</taxon>
        <taxon>Actinomycetes</taxon>
        <taxon>Pseudonocardiales</taxon>
        <taxon>Pseudonocardiaceae</taxon>
        <taxon>Pseudonocardia</taxon>
    </lineage>
</organism>
<proteinExistence type="inferred from homology"/>
<dbReference type="InterPro" id="IPR051784">
    <property type="entry name" value="Nod_factor_ABC_transporter"/>
</dbReference>
<keyword evidence="2 6" id="KW-0812">Transmembrane</keyword>
<name>A0A6M6JBX8_9PSEU</name>
<dbReference type="Proteomes" id="UP000505377">
    <property type="component" value="Chromosome"/>
</dbReference>
<evidence type="ECO:0000256" key="2">
    <source>
        <dbReference type="ARBA" id="ARBA00022692"/>
    </source>
</evidence>
<keyword evidence="9" id="KW-1185">Reference proteome</keyword>
<evidence type="ECO:0000256" key="3">
    <source>
        <dbReference type="ARBA" id="ARBA00022989"/>
    </source>
</evidence>
<dbReference type="Pfam" id="PF01061">
    <property type="entry name" value="ABC2_membrane"/>
    <property type="match status" value="1"/>
</dbReference>
<dbReference type="PIRSF" id="PIRSF006648">
    <property type="entry name" value="DrrB"/>
    <property type="match status" value="1"/>
</dbReference>
<comment type="similarity">
    <text evidence="6">Belongs to the ABC-2 integral membrane protein family.</text>
</comment>
<reference evidence="8 9" key="1">
    <citation type="submission" date="2020-05" db="EMBL/GenBank/DDBJ databases">
        <authorList>
            <person name="Mo P."/>
        </authorList>
    </citation>
    <scope>NUCLEOTIDE SEQUENCE [LARGE SCALE GENOMIC DNA]</scope>
    <source>
        <strain evidence="8 9">Gen01</strain>
    </source>
</reference>
<keyword evidence="4 6" id="KW-0472">Membrane</keyword>
<feature type="transmembrane region" description="Helical" evidence="6">
    <location>
        <begin position="59"/>
        <end position="83"/>
    </location>
</feature>
<dbReference type="InterPro" id="IPR000412">
    <property type="entry name" value="ABC_2_transport"/>
</dbReference>
<dbReference type="PANTHER" id="PTHR43229">
    <property type="entry name" value="NODULATION PROTEIN J"/>
    <property type="match status" value="1"/>
</dbReference>
<keyword evidence="5" id="KW-0046">Antibiotic resistance</keyword>
<keyword evidence="6" id="KW-0813">Transport</keyword>
<dbReference type="GO" id="GO:0140359">
    <property type="term" value="F:ABC-type transporter activity"/>
    <property type="evidence" value="ECO:0007669"/>
    <property type="project" value="InterPro"/>
</dbReference>
<evidence type="ECO:0000313" key="9">
    <source>
        <dbReference type="Proteomes" id="UP000505377"/>
    </source>
</evidence>
<dbReference type="EMBL" id="CP053564">
    <property type="protein sequence ID" value="QJY45066.1"/>
    <property type="molecule type" value="Genomic_DNA"/>
</dbReference>
<dbReference type="GO" id="GO:0043190">
    <property type="term" value="C:ATP-binding cassette (ABC) transporter complex"/>
    <property type="evidence" value="ECO:0007669"/>
    <property type="project" value="InterPro"/>
</dbReference>
<dbReference type="AlphaFoldDB" id="A0A6M6JBX8"/>
<evidence type="ECO:0000256" key="1">
    <source>
        <dbReference type="ARBA" id="ARBA00004141"/>
    </source>
</evidence>
<evidence type="ECO:0000256" key="6">
    <source>
        <dbReference type="RuleBase" id="RU361157"/>
    </source>
</evidence>
<keyword evidence="6" id="KW-1003">Cell membrane</keyword>
<dbReference type="InterPro" id="IPR047817">
    <property type="entry name" value="ABC2_TM_bact-type"/>
</dbReference>
<evidence type="ECO:0000259" key="7">
    <source>
        <dbReference type="PROSITE" id="PS51012"/>
    </source>
</evidence>
<keyword evidence="3 6" id="KW-1133">Transmembrane helix</keyword>
<dbReference type="KEGG" id="pbro:HOP40_03840"/>
<dbReference type="RefSeq" id="WP_172154692.1">
    <property type="nucleotide sequence ID" value="NZ_CP053564.1"/>
</dbReference>
<feature type="transmembrane region" description="Helical" evidence="6">
    <location>
        <begin position="138"/>
        <end position="161"/>
    </location>
</feature>
<feature type="transmembrane region" description="Helical" evidence="6">
    <location>
        <begin position="173"/>
        <end position="202"/>
    </location>
</feature>
<dbReference type="InterPro" id="IPR013525">
    <property type="entry name" value="ABC2_TM"/>
</dbReference>
<evidence type="ECO:0000256" key="5">
    <source>
        <dbReference type="ARBA" id="ARBA00023251"/>
    </source>
</evidence>
<dbReference type="GO" id="GO:0046677">
    <property type="term" value="P:response to antibiotic"/>
    <property type="evidence" value="ECO:0007669"/>
    <property type="project" value="UniProtKB-KW"/>
</dbReference>
<sequence>MTVATETWLIFQRSLRQSLRNPFWVVIGIVQPFLYLALFGPLLIPIVQSTPGFPPGDAWQVLVPALLIQLGLFGGLFVGFSILTEFKAGVVERMQVTPVSRVALLLGRALKETAVLLAQGVLLTVLAIPFGLRAPLGGVVVGLVLVAVLGFAASSASYALALRVKSEEAFVPIVQSVFLPLLLLSGILLPMSIAPAWLFALSRVNPFVYVVDATRAVFVGDLFSATALVGIAVALVLAAVSLLWGVRTFQRESA</sequence>
<protein>
    <recommendedName>
        <fullName evidence="6">Transport permease protein</fullName>
    </recommendedName>
</protein>
<feature type="domain" description="ABC transmembrane type-2" evidence="7">
    <location>
        <begin position="23"/>
        <end position="252"/>
    </location>
</feature>
<accession>A0A6M6JBX8</accession>
<feature type="transmembrane region" description="Helical" evidence="6">
    <location>
        <begin position="23"/>
        <end position="47"/>
    </location>
</feature>
<feature type="transmembrane region" description="Helical" evidence="6">
    <location>
        <begin position="114"/>
        <end position="132"/>
    </location>
</feature>
<gene>
    <name evidence="8" type="ORF">HOP40_03840</name>
</gene>